<reference evidence="3" key="1">
    <citation type="journal article" date="2012" name="Nat. Genet.">
        <title>Lifestyle transitions in plant pathogenic Colletotrichum fungi deciphered by genome and transcriptome analyses.</title>
        <authorList>
            <person name="O'Connell R.J."/>
            <person name="Thon M.R."/>
            <person name="Hacquard S."/>
            <person name="Amyotte S.G."/>
            <person name="Kleemann J."/>
            <person name="Torres M.F."/>
            <person name="Damm U."/>
            <person name="Buiate E.A."/>
            <person name="Epstein L."/>
            <person name="Alkan N."/>
            <person name="Altmueller J."/>
            <person name="Alvarado-Balderrama L."/>
            <person name="Bauser C.A."/>
            <person name="Becker C."/>
            <person name="Birren B.W."/>
            <person name="Chen Z."/>
            <person name="Choi J."/>
            <person name="Crouch J.A."/>
            <person name="Duvick J.P."/>
            <person name="Farman M.A."/>
            <person name="Gan P."/>
            <person name="Heiman D."/>
            <person name="Henrissat B."/>
            <person name="Howard R.J."/>
            <person name="Kabbage M."/>
            <person name="Koch C."/>
            <person name="Kracher B."/>
            <person name="Kubo Y."/>
            <person name="Law A.D."/>
            <person name="Lebrun M.-H."/>
            <person name="Lee Y.-H."/>
            <person name="Miyara I."/>
            <person name="Moore N."/>
            <person name="Neumann U."/>
            <person name="Nordstroem K."/>
            <person name="Panaccione D.G."/>
            <person name="Panstruga R."/>
            <person name="Place M."/>
            <person name="Proctor R.H."/>
            <person name="Prusky D."/>
            <person name="Rech G."/>
            <person name="Reinhardt R."/>
            <person name="Rollins J.A."/>
            <person name="Rounsley S."/>
            <person name="Schardl C.L."/>
            <person name="Schwartz D.C."/>
            <person name="Shenoy N."/>
            <person name="Shirasu K."/>
            <person name="Sikhakolli U.R."/>
            <person name="Stueber K."/>
            <person name="Sukno S.A."/>
            <person name="Sweigard J.A."/>
            <person name="Takano Y."/>
            <person name="Takahara H."/>
            <person name="Trail F."/>
            <person name="van der Does H.C."/>
            <person name="Voll L.M."/>
            <person name="Will I."/>
            <person name="Young S."/>
            <person name="Zeng Q."/>
            <person name="Zhang J."/>
            <person name="Zhou S."/>
            <person name="Dickman M.B."/>
            <person name="Schulze-Lefert P."/>
            <person name="Ver Loren van Themaat E."/>
            <person name="Ma L.-J."/>
            <person name="Vaillancourt L.J."/>
        </authorList>
    </citation>
    <scope>NUCLEOTIDE SEQUENCE [LARGE SCALE GENOMIC DNA]</scope>
    <source>
        <strain evidence="3">IMI 349063</strain>
    </source>
</reference>
<protein>
    <submittedName>
        <fullName evidence="2">Uncharacterized protein</fullName>
    </submittedName>
</protein>
<name>H1VDS8_COLHI</name>
<organism evidence="2 3">
    <name type="scientific">Colletotrichum higginsianum (strain IMI 349063)</name>
    <name type="common">Crucifer anthracnose fungus</name>
    <dbReference type="NCBI Taxonomy" id="759273"/>
    <lineage>
        <taxon>Eukaryota</taxon>
        <taxon>Fungi</taxon>
        <taxon>Dikarya</taxon>
        <taxon>Ascomycota</taxon>
        <taxon>Pezizomycotina</taxon>
        <taxon>Sordariomycetes</taxon>
        <taxon>Hypocreomycetidae</taxon>
        <taxon>Glomerellales</taxon>
        <taxon>Glomerellaceae</taxon>
        <taxon>Colletotrichum</taxon>
        <taxon>Colletotrichum destructivum species complex</taxon>
    </lineage>
</organism>
<gene>
    <name evidence="2" type="ORF">CH063_09480</name>
</gene>
<accession>H1VDS8</accession>
<evidence type="ECO:0000313" key="3">
    <source>
        <dbReference type="Proteomes" id="UP000007174"/>
    </source>
</evidence>
<sequence>MTRSGPLRVAHKAKPERPDLPVSHEVGGPPHPGLGEQTVGRGGMALVRGDPVDGAAEGAHGEHPGWPDGAPRVGRDREAVEGDVAAAGGAHGVVADLHGRGRGDAVGCVGQTVVGQGADVRCARGRVVVEGGRGPGLFD</sequence>
<evidence type="ECO:0000313" key="2">
    <source>
        <dbReference type="EMBL" id="CCF38381.1"/>
    </source>
</evidence>
<feature type="region of interest" description="Disordered" evidence="1">
    <location>
        <begin position="1"/>
        <end position="75"/>
    </location>
</feature>
<dbReference type="EMBL" id="CACQ02002948">
    <property type="protein sequence ID" value="CCF38381.1"/>
    <property type="molecule type" value="Genomic_DNA"/>
</dbReference>
<evidence type="ECO:0000256" key="1">
    <source>
        <dbReference type="SAM" id="MobiDB-lite"/>
    </source>
</evidence>
<dbReference type="HOGENOM" id="CLU_1844945_0_0_1"/>
<dbReference type="AlphaFoldDB" id="H1VDS8"/>
<dbReference type="Proteomes" id="UP000007174">
    <property type="component" value="Unassembled WGS sequence"/>
</dbReference>
<proteinExistence type="predicted"/>